<dbReference type="AlphaFoldDB" id="A0AAN8PYY3"/>
<keyword evidence="3" id="KW-1185">Reference proteome</keyword>
<dbReference type="Proteomes" id="UP001347796">
    <property type="component" value="Unassembled WGS sequence"/>
</dbReference>
<sequence length="120" mass="13034">MKTLPGTHQLHEIKGITSGEVKYRSISCYFDSCMQEQYLHCTNLDIVGNWKPFSIASPSQTEGRDDIQLNTNLLGQTDDLLEISGLSATLDLSFILDGLDGSPTTDGLIAPPTTGTTNRS</sequence>
<dbReference type="EMBL" id="JAZGQO010000007">
    <property type="protein sequence ID" value="KAK6181991.1"/>
    <property type="molecule type" value="Genomic_DNA"/>
</dbReference>
<feature type="region of interest" description="Disordered" evidence="1">
    <location>
        <begin position="101"/>
        <end position="120"/>
    </location>
</feature>
<gene>
    <name evidence="2" type="ORF">SNE40_009764</name>
</gene>
<comment type="caution">
    <text evidence="2">The sequence shown here is derived from an EMBL/GenBank/DDBJ whole genome shotgun (WGS) entry which is preliminary data.</text>
</comment>
<evidence type="ECO:0000313" key="2">
    <source>
        <dbReference type="EMBL" id="KAK6181991.1"/>
    </source>
</evidence>
<accession>A0AAN8PYY3</accession>
<evidence type="ECO:0000313" key="3">
    <source>
        <dbReference type="Proteomes" id="UP001347796"/>
    </source>
</evidence>
<proteinExistence type="predicted"/>
<protein>
    <submittedName>
        <fullName evidence="2">Uncharacterized protein</fullName>
    </submittedName>
</protein>
<name>A0AAN8PYY3_PATCE</name>
<reference evidence="2 3" key="1">
    <citation type="submission" date="2024-01" db="EMBL/GenBank/DDBJ databases">
        <title>The genome of the rayed Mediterranean limpet Patella caerulea (Linnaeus, 1758).</title>
        <authorList>
            <person name="Anh-Thu Weber A."/>
            <person name="Halstead-Nussloch G."/>
        </authorList>
    </citation>
    <scope>NUCLEOTIDE SEQUENCE [LARGE SCALE GENOMIC DNA]</scope>
    <source>
        <strain evidence="2">AATW-2023a</strain>
        <tissue evidence="2">Whole specimen</tissue>
    </source>
</reference>
<evidence type="ECO:0000256" key="1">
    <source>
        <dbReference type="SAM" id="MobiDB-lite"/>
    </source>
</evidence>
<organism evidence="2 3">
    <name type="scientific">Patella caerulea</name>
    <name type="common">Rayed Mediterranean limpet</name>
    <dbReference type="NCBI Taxonomy" id="87958"/>
    <lineage>
        <taxon>Eukaryota</taxon>
        <taxon>Metazoa</taxon>
        <taxon>Spiralia</taxon>
        <taxon>Lophotrochozoa</taxon>
        <taxon>Mollusca</taxon>
        <taxon>Gastropoda</taxon>
        <taxon>Patellogastropoda</taxon>
        <taxon>Patelloidea</taxon>
        <taxon>Patellidae</taxon>
        <taxon>Patella</taxon>
    </lineage>
</organism>